<reference evidence="2 3" key="2">
    <citation type="submission" date="2018-11" db="EMBL/GenBank/DDBJ databases">
        <authorList>
            <consortium name="Pathogen Informatics"/>
        </authorList>
    </citation>
    <scope>NUCLEOTIDE SEQUENCE [LARGE SCALE GENOMIC DNA]</scope>
    <source>
        <strain evidence="2 3">MHpl1</strain>
    </source>
</reference>
<dbReference type="AlphaFoldDB" id="A0A0N4WRA0"/>
<evidence type="ECO:0000313" key="2">
    <source>
        <dbReference type="EMBL" id="VDO51429.1"/>
    </source>
</evidence>
<dbReference type="WBParaSite" id="HPLM_0001400401-mRNA-1">
    <property type="protein sequence ID" value="HPLM_0001400401-mRNA-1"/>
    <property type="gene ID" value="HPLM_0001400401"/>
</dbReference>
<dbReference type="GO" id="GO:0060271">
    <property type="term" value="P:cilium assembly"/>
    <property type="evidence" value="ECO:0007669"/>
    <property type="project" value="TreeGrafter"/>
</dbReference>
<dbReference type="STRING" id="6290.A0A0N4WRA0"/>
<reference evidence="4" key="1">
    <citation type="submission" date="2017-02" db="UniProtKB">
        <authorList>
            <consortium name="WormBaseParasite"/>
        </authorList>
    </citation>
    <scope>IDENTIFICATION</scope>
</reference>
<dbReference type="PANTHER" id="PTHR20991:SF0">
    <property type="entry name" value="PROTEIN PTHB1"/>
    <property type="match status" value="1"/>
</dbReference>
<name>A0A0N4WRA0_HAEPC</name>
<organism evidence="4">
    <name type="scientific">Haemonchus placei</name>
    <name type="common">Barber's pole worm</name>
    <dbReference type="NCBI Taxonomy" id="6290"/>
    <lineage>
        <taxon>Eukaryota</taxon>
        <taxon>Metazoa</taxon>
        <taxon>Ecdysozoa</taxon>
        <taxon>Nematoda</taxon>
        <taxon>Chromadorea</taxon>
        <taxon>Rhabditida</taxon>
        <taxon>Rhabditina</taxon>
        <taxon>Rhabditomorpha</taxon>
        <taxon>Strongyloidea</taxon>
        <taxon>Trichostrongylidae</taxon>
        <taxon>Haemonchus</taxon>
    </lineage>
</organism>
<dbReference type="Pfam" id="PF14727">
    <property type="entry name" value="PHTB1_N"/>
    <property type="match status" value="1"/>
</dbReference>
<feature type="domain" description="PTHB1 N-terminal" evidence="1">
    <location>
        <begin position="1"/>
        <end position="147"/>
    </location>
</feature>
<dbReference type="InterPro" id="IPR026511">
    <property type="entry name" value="PTHB1"/>
</dbReference>
<protein>
    <submittedName>
        <fullName evidence="4">PHTB1_N domain-containing protein</fullName>
    </submittedName>
</protein>
<dbReference type="OrthoDB" id="10262646at2759"/>
<gene>
    <name evidence="2" type="ORF">HPLM_LOCUS13996</name>
</gene>
<dbReference type="GO" id="GO:0016020">
    <property type="term" value="C:membrane"/>
    <property type="evidence" value="ECO:0007669"/>
    <property type="project" value="TreeGrafter"/>
</dbReference>
<evidence type="ECO:0000313" key="4">
    <source>
        <dbReference type="WBParaSite" id="HPLM_0001400401-mRNA-1"/>
    </source>
</evidence>
<sequence length="150" mass="16411">MSLFRISEWYSNLYPNASCISVGALIETRDQLLIGGEDGVLSILDPGGSEKDPILLEQPIGRPIIDIIVGEFLASAGTVLAVLTPYSLTYFKLRHDAADLSRTKLEEMFSHQTPEHAYNMCTIPSSGSQQLLVQSIGCVLTLYHGESEHS</sequence>
<evidence type="ECO:0000259" key="1">
    <source>
        <dbReference type="Pfam" id="PF14727"/>
    </source>
</evidence>
<keyword evidence="3" id="KW-1185">Reference proteome</keyword>
<evidence type="ECO:0000313" key="3">
    <source>
        <dbReference type="Proteomes" id="UP000268014"/>
    </source>
</evidence>
<proteinExistence type="predicted"/>
<dbReference type="Proteomes" id="UP000268014">
    <property type="component" value="Unassembled WGS sequence"/>
</dbReference>
<accession>A0A0N4WRA0</accession>
<dbReference type="PANTHER" id="PTHR20991">
    <property type="entry name" value="PARATHYROID HORMONE-RESPONSIVE B1 GENE"/>
    <property type="match status" value="1"/>
</dbReference>
<dbReference type="EMBL" id="UZAF01018409">
    <property type="protein sequence ID" value="VDO51429.1"/>
    <property type="molecule type" value="Genomic_DNA"/>
</dbReference>
<dbReference type="InterPro" id="IPR028073">
    <property type="entry name" value="PHTB1_N_dom"/>
</dbReference>
<dbReference type="GO" id="GO:0034464">
    <property type="term" value="C:BBSome"/>
    <property type="evidence" value="ECO:0007669"/>
    <property type="project" value="InterPro"/>
</dbReference>